<gene>
    <name evidence="1" type="ORF">RRG08_061972</name>
</gene>
<sequence>MMCKPGAAGRWNCMDSDLGEGDRQEVRVQEKRSILRAWERAMAVACTNSGCCPRSEVPQQSKLPTLSTKCC</sequence>
<protein>
    <submittedName>
        <fullName evidence="1">Uncharacterized protein</fullName>
    </submittedName>
</protein>
<reference evidence="1" key="1">
    <citation type="journal article" date="2023" name="G3 (Bethesda)">
        <title>A reference genome for the long-term kleptoplast-retaining sea slug Elysia crispata morphotype clarki.</title>
        <authorList>
            <person name="Eastman K.E."/>
            <person name="Pendleton A.L."/>
            <person name="Shaikh M.A."/>
            <person name="Suttiyut T."/>
            <person name="Ogas R."/>
            <person name="Tomko P."/>
            <person name="Gavelis G."/>
            <person name="Widhalm J.R."/>
            <person name="Wisecaver J.H."/>
        </authorList>
    </citation>
    <scope>NUCLEOTIDE SEQUENCE</scope>
    <source>
        <strain evidence="1">ECLA1</strain>
    </source>
</reference>
<organism evidence="1 2">
    <name type="scientific">Elysia crispata</name>
    <name type="common">lettuce slug</name>
    <dbReference type="NCBI Taxonomy" id="231223"/>
    <lineage>
        <taxon>Eukaryota</taxon>
        <taxon>Metazoa</taxon>
        <taxon>Spiralia</taxon>
        <taxon>Lophotrochozoa</taxon>
        <taxon>Mollusca</taxon>
        <taxon>Gastropoda</taxon>
        <taxon>Heterobranchia</taxon>
        <taxon>Euthyneura</taxon>
        <taxon>Panpulmonata</taxon>
        <taxon>Sacoglossa</taxon>
        <taxon>Placobranchoidea</taxon>
        <taxon>Plakobranchidae</taxon>
        <taxon>Elysia</taxon>
    </lineage>
</organism>
<keyword evidence="2" id="KW-1185">Reference proteome</keyword>
<dbReference type="AlphaFoldDB" id="A0AAE0Z1Z3"/>
<evidence type="ECO:0000313" key="2">
    <source>
        <dbReference type="Proteomes" id="UP001283361"/>
    </source>
</evidence>
<name>A0AAE0Z1Z3_9GAST</name>
<accession>A0AAE0Z1Z3</accession>
<comment type="caution">
    <text evidence="1">The sequence shown here is derived from an EMBL/GenBank/DDBJ whole genome shotgun (WGS) entry which is preliminary data.</text>
</comment>
<dbReference type="Proteomes" id="UP001283361">
    <property type="component" value="Unassembled WGS sequence"/>
</dbReference>
<dbReference type="EMBL" id="JAWDGP010004948">
    <property type="protein sequence ID" value="KAK3760791.1"/>
    <property type="molecule type" value="Genomic_DNA"/>
</dbReference>
<proteinExistence type="predicted"/>
<evidence type="ECO:0000313" key="1">
    <source>
        <dbReference type="EMBL" id="KAK3760791.1"/>
    </source>
</evidence>